<comment type="caution">
    <text evidence="17">The sequence shown here is derived from an EMBL/GenBank/DDBJ whole genome shotgun (WGS) entry which is preliminary data.</text>
</comment>
<reference evidence="17 18" key="1">
    <citation type="journal article" date="2018" name="Nat. Ecol. Evol.">
        <title>Genomic signatures of mitonuclear coevolution across populations of Tigriopus californicus.</title>
        <authorList>
            <person name="Barreto F.S."/>
            <person name="Watson E.T."/>
            <person name="Lima T.G."/>
            <person name="Willett C.S."/>
            <person name="Edmands S."/>
            <person name="Li W."/>
            <person name="Burton R.S."/>
        </authorList>
    </citation>
    <scope>NUCLEOTIDE SEQUENCE [LARGE SCALE GENOMIC DNA]</scope>
    <source>
        <strain evidence="17 18">San Diego</strain>
    </source>
</reference>
<name>A0A553NZL4_TIGCA</name>
<dbReference type="PANTHER" id="PTHR12726:SF0">
    <property type="entry name" value="CERAMIDE GLUCOSYLTRANSFERASE"/>
    <property type="match status" value="1"/>
</dbReference>
<dbReference type="GO" id="GO:0008120">
    <property type="term" value="F:ceramide glucosyltransferase activity"/>
    <property type="evidence" value="ECO:0007669"/>
    <property type="project" value="UniProtKB-EC"/>
</dbReference>
<keyword evidence="7" id="KW-0328">Glycosyltransferase</keyword>
<evidence type="ECO:0000256" key="9">
    <source>
        <dbReference type="ARBA" id="ARBA00022692"/>
    </source>
</evidence>
<evidence type="ECO:0000256" key="5">
    <source>
        <dbReference type="ARBA" id="ARBA00012699"/>
    </source>
</evidence>
<dbReference type="Proteomes" id="UP000318571">
    <property type="component" value="Chromosome 9"/>
</dbReference>
<keyword evidence="12" id="KW-0443">Lipid metabolism</keyword>
<dbReference type="GO" id="GO:0000139">
    <property type="term" value="C:Golgi membrane"/>
    <property type="evidence" value="ECO:0007669"/>
    <property type="project" value="UniProtKB-SubCell"/>
</dbReference>
<dbReference type="InterPro" id="IPR029044">
    <property type="entry name" value="Nucleotide-diphossugar_trans"/>
</dbReference>
<accession>A0A553NZL4</accession>
<comment type="subcellular location">
    <subcellularLocation>
        <location evidence="1">Golgi apparatus membrane</location>
        <topology evidence="1">Multi-pass membrane protein</topology>
    </subcellularLocation>
</comment>
<dbReference type="CDD" id="cd02520">
    <property type="entry name" value="Glucosylceramide_synthase"/>
    <property type="match status" value="1"/>
</dbReference>
<dbReference type="STRING" id="6832.A0A553NZL4"/>
<dbReference type="GO" id="GO:0006679">
    <property type="term" value="P:glucosylceramide biosynthetic process"/>
    <property type="evidence" value="ECO:0007669"/>
    <property type="project" value="TreeGrafter"/>
</dbReference>
<comment type="pathway">
    <text evidence="3">Sphingolipid metabolism.</text>
</comment>
<evidence type="ECO:0000256" key="11">
    <source>
        <dbReference type="ARBA" id="ARBA00023034"/>
    </source>
</evidence>
<evidence type="ECO:0000256" key="4">
    <source>
        <dbReference type="ARBA" id="ARBA00006739"/>
    </source>
</evidence>
<dbReference type="AlphaFoldDB" id="A0A553NZL4"/>
<protein>
    <recommendedName>
        <fullName evidence="5">ceramide glucosyltransferase</fullName>
        <ecNumber evidence="5">2.4.1.80</ecNumber>
    </recommendedName>
</protein>
<sequence>MDSNLWPWHHPPWHRWTIQLWIQLVAAVVFLISWVVLRFFHILALIKAKWWLHRKKPCSVALSNEEGVPGVSIVKPLCSGADANLVRNLETFFTLNYPKFEILFCIQDQEDSRLRYFVESLIEKYPDVDAKVFSGGEVVGVNPKINNMQPAFQASQYELILVSDSGIRMSEDTLTDMVSCMTKNVGLVHQLPFICDKSGIAGTLEKVYFGTSHARIYLAADVLGFNCATGMSALMRKEILTAVGGLKAFSSYIAEDYFMAKSVLNSGFKIQVSSQPAQQNPGDSSITNFHSRITRWTKLRYAMCPGLMVFEPISDSVIQGVVCAWALFFLFRWDPVTFIMLHLLLWFIMDWALIHLVQNGPLPFSKFEFLVTWVFRELTAPCILIAAHVNPSVTWRNKRFRLKWGGVAEKVETSDPDEPSLIPITITSSALTTTSSPSSSSSIVIPTRPMAVSMAASTAMLDGTMPVYAPLSHQGGAAEKFICKEIDTIQS</sequence>
<gene>
    <name evidence="17" type="ORF">TCAL_10005</name>
</gene>
<keyword evidence="9 16" id="KW-0812">Transmembrane</keyword>
<evidence type="ECO:0000256" key="6">
    <source>
        <dbReference type="ARBA" id="ARBA00022516"/>
    </source>
</evidence>
<keyword evidence="10 16" id="KW-1133">Transmembrane helix</keyword>
<evidence type="ECO:0000256" key="16">
    <source>
        <dbReference type="SAM" id="Phobius"/>
    </source>
</evidence>
<evidence type="ECO:0000256" key="10">
    <source>
        <dbReference type="ARBA" id="ARBA00022989"/>
    </source>
</evidence>
<dbReference type="SUPFAM" id="SSF53448">
    <property type="entry name" value="Nucleotide-diphospho-sugar transferases"/>
    <property type="match status" value="1"/>
</dbReference>
<evidence type="ECO:0000313" key="17">
    <source>
        <dbReference type="EMBL" id="TRY70812.1"/>
    </source>
</evidence>
<evidence type="ECO:0000256" key="14">
    <source>
        <dbReference type="ARBA" id="ARBA00047869"/>
    </source>
</evidence>
<comment type="similarity">
    <text evidence="4">Belongs to the glycosyltransferase 2 family.</text>
</comment>
<dbReference type="OMA" id="IVWIIDC"/>
<dbReference type="UniPathway" id="UPA00222"/>
<organism evidence="17 18">
    <name type="scientific">Tigriopus californicus</name>
    <name type="common">Marine copepod</name>
    <dbReference type="NCBI Taxonomy" id="6832"/>
    <lineage>
        <taxon>Eukaryota</taxon>
        <taxon>Metazoa</taxon>
        <taxon>Ecdysozoa</taxon>
        <taxon>Arthropoda</taxon>
        <taxon>Crustacea</taxon>
        <taxon>Multicrustacea</taxon>
        <taxon>Hexanauplia</taxon>
        <taxon>Copepoda</taxon>
        <taxon>Harpacticoida</taxon>
        <taxon>Harpacticidae</taxon>
        <taxon>Tigriopus</taxon>
    </lineage>
</organism>
<comment type="pathway">
    <text evidence="2">Lipid metabolism; sphingolipid metabolism.</text>
</comment>
<dbReference type="Gene3D" id="3.90.550.10">
    <property type="entry name" value="Spore Coat Polysaccharide Biosynthesis Protein SpsA, Chain A"/>
    <property type="match status" value="1"/>
</dbReference>
<feature type="transmembrane region" description="Helical" evidence="16">
    <location>
        <begin position="337"/>
        <end position="357"/>
    </location>
</feature>
<feature type="transmembrane region" description="Helical" evidence="16">
    <location>
        <begin position="20"/>
        <end position="46"/>
    </location>
</feature>
<comment type="catalytic activity">
    <reaction evidence="15">
        <text>N-(9Z-octadecenoyl)-sphing-4-enine + UDP-alpha-D-xylose = beta-D-xylosyl-(1&lt;-&gt;1')-N-(9Z-octadecenoyl)-sphing-4-enine + UDP + H(+)</text>
        <dbReference type="Rhea" id="RHEA:70247"/>
        <dbReference type="ChEBI" id="CHEBI:15378"/>
        <dbReference type="ChEBI" id="CHEBI:57632"/>
        <dbReference type="ChEBI" id="CHEBI:58223"/>
        <dbReference type="ChEBI" id="CHEBI:77996"/>
        <dbReference type="ChEBI" id="CHEBI:189081"/>
    </reaction>
    <physiologicalReaction direction="left-to-right" evidence="15">
        <dbReference type="Rhea" id="RHEA:70248"/>
    </physiologicalReaction>
</comment>
<keyword evidence="11" id="KW-0333">Golgi apparatus</keyword>
<evidence type="ECO:0000256" key="1">
    <source>
        <dbReference type="ARBA" id="ARBA00004653"/>
    </source>
</evidence>
<dbReference type="FunFam" id="3.90.550.10:FF:000041">
    <property type="entry name" value="UDP-glucose ceramide glucosyltransferase"/>
    <property type="match status" value="1"/>
</dbReference>
<proteinExistence type="inferred from homology"/>
<evidence type="ECO:0000313" key="18">
    <source>
        <dbReference type="Proteomes" id="UP000318571"/>
    </source>
</evidence>
<evidence type="ECO:0000256" key="2">
    <source>
        <dbReference type="ARBA" id="ARBA00004760"/>
    </source>
</evidence>
<evidence type="ECO:0000256" key="7">
    <source>
        <dbReference type="ARBA" id="ARBA00022676"/>
    </source>
</evidence>
<keyword evidence="8" id="KW-0808">Transferase</keyword>
<evidence type="ECO:0000256" key="13">
    <source>
        <dbReference type="ARBA" id="ARBA00023136"/>
    </source>
</evidence>
<keyword evidence="18" id="KW-1185">Reference proteome</keyword>
<dbReference type="InterPro" id="IPR025993">
    <property type="entry name" value="Ceramide_glucosylTrfase"/>
</dbReference>
<evidence type="ECO:0000256" key="3">
    <source>
        <dbReference type="ARBA" id="ARBA00004991"/>
    </source>
</evidence>
<evidence type="ECO:0000256" key="12">
    <source>
        <dbReference type="ARBA" id="ARBA00023098"/>
    </source>
</evidence>
<comment type="catalytic activity">
    <reaction evidence="14">
        <text>UDP-alpha-D-xylose + an N-acylsphing-4-enine = a beta-D-xylosyl-(1&lt;-&gt;1')-N-acylsphing-4-enine + UDP + H(+)</text>
        <dbReference type="Rhea" id="RHEA:70243"/>
        <dbReference type="ChEBI" id="CHEBI:15378"/>
        <dbReference type="ChEBI" id="CHEBI:52639"/>
        <dbReference type="ChEBI" id="CHEBI:57632"/>
        <dbReference type="ChEBI" id="CHEBI:58223"/>
        <dbReference type="ChEBI" id="CHEBI:189068"/>
    </reaction>
    <physiologicalReaction direction="left-to-right" evidence="14">
        <dbReference type="Rhea" id="RHEA:70244"/>
    </physiologicalReaction>
</comment>
<dbReference type="OrthoDB" id="1483400at2759"/>
<evidence type="ECO:0000256" key="15">
    <source>
        <dbReference type="ARBA" id="ARBA00048104"/>
    </source>
</evidence>
<keyword evidence="13 16" id="KW-0472">Membrane</keyword>
<dbReference type="Pfam" id="PF13506">
    <property type="entry name" value="Glyco_transf_21"/>
    <property type="match status" value="1"/>
</dbReference>
<evidence type="ECO:0000256" key="8">
    <source>
        <dbReference type="ARBA" id="ARBA00022679"/>
    </source>
</evidence>
<dbReference type="EC" id="2.4.1.80" evidence="5"/>
<dbReference type="EMBL" id="VCGU01000009">
    <property type="protein sequence ID" value="TRY70812.1"/>
    <property type="molecule type" value="Genomic_DNA"/>
</dbReference>
<dbReference type="PANTHER" id="PTHR12726">
    <property type="entry name" value="CERAMIDE GLUCOSYLTRANSFERASE"/>
    <property type="match status" value="1"/>
</dbReference>
<keyword evidence="6" id="KW-0444">Lipid biosynthesis</keyword>